<gene>
    <name evidence="2" type="ORF">H4696_001150</name>
</gene>
<dbReference type="SUPFAM" id="SSF51905">
    <property type="entry name" value="FAD/NAD(P)-binding domain"/>
    <property type="match status" value="2"/>
</dbReference>
<reference evidence="2 3" key="1">
    <citation type="submission" date="2020-10" db="EMBL/GenBank/DDBJ databases">
        <title>Sequencing the genomes of 1000 actinobacteria strains.</title>
        <authorList>
            <person name="Klenk H.-P."/>
        </authorList>
    </citation>
    <scope>NUCLEOTIDE SEQUENCE [LARGE SCALE GENOMIC DNA]</scope>
    <source>
        <strain evidence="2 3">DSM 44653</strain>
    </source>
</reference>
<dbReference type="RefSeq" id="WP_086862112.1">
    <property type="nucleotide sequence ID" value="NZ_JADBEG010000001.1"/>
</dbReference>
<evidence type="ECO:0000313" key="3">
    <source>
        <dbReference type="Proteomes" id="UP000631670"/>
    </source>
</evidence>
<feature type="domain" description="FAD/NAD(P)-binding" evidence="1">
    <location>
        <begin position="4"/>
        <end position="128"/>
    </location>
</feature>
<keyword evidence="2" id="KW-0560">Oxidoreductase</keyword>
<sequence>MTKRIVILGGGTGGTLSANRLRRDLGDGADITVVDHDDDHIYQPGLLFVPFGLSAPEDLVRSRPRQLRDGIHYRRAAVDRVDAESDQVHLQDGTALPYDVLVIATGARLMPEETEGLTGAGRRDTVHSFYDYEGAVALESALAGFTAGRLVVNVVDLPIKCPVAPLEFCFLADWYFTERGVRDQVQLTYVTPLDGAFTKPVASRTLAGLLAEKNIELVTEFNTGEVDGTGKRLISYDGREVAFDLAVVVPLHGGASYVEHTPGLGDEFGFVPADPHTLQSKARPNIFVIGDAAALPTSKAGSVTHFEGEVLARNVARFLAGEELDAGFDGHTNCFIESGFHKAMLIDFNYDTEPLTGHFPTVVGLPLLKESRLNHLGKLMFSWLYWHTLLPGRDIPGVSTPMPRAGKHFPVPADH</sequence>
<dbReference type="Proteomes" id="UP000631670">
    <property type="component" value="Unassembled WGS sequence"/>
</dbReference>
<dbReference type="GO" id="GO:0016491">
    <property type="term" value="F:oxidoreductase activity"/>
    <property type="evidence" value="ECO:0007669"/>
    <property type="project" value="UniProtKB-KW"/>
</dbReference>
<dbReference type="Gene3D" id="3.50.50.60">
    <property type="entry name" value="FAD/NAD(P)-binding domain"/>
    <property type="match status" value="2"/>
</dbReference>
<proteinExistence type="predicted"/>
<dbReference type="PANTHER" id="PTHR43755:SF1">
    <property type="entry name" value="FAD-DEPENDENT PYRIDINE NUCLEOTIDE-DISULPHIDE OXIDOREDUCTASE"/>
    <property type="match status" value="1"/>
</dbReference>
<dbReference type="Pfam" id="PF07992">
    <property type="entry name" value="Pyr_redox_2"/>
    <property type="match status" value="1"/>
</dbReference>
<dbReference type="InterPro" id="IPR052541">
    <property type="entry name" value="SQRD"/>
</dbReference>
<dbReference type="InterPro" id="IPR036188">
    <property type="entry name" value="FAD/NAD-bd_sf"/>
</dbReference>
<name>A0ABR9HSZ8_9PSEU</name>
<keyword evidence="3" id="KW-1185">Reference proteome</keyword>
<protein>
    <submittedName>
        <fullName evidence="2">Sulfide:quinone oxidoreductase</fullName>
        <ecNumber evidence="2">1.8.5.-</ecNumber>
    </submittedName>
</protein>
<dbReference type="InterPro" id="IPR023753">
    <property type="entry name" value="FAD/NAD-binding_dom"/>
</dbReference>
<dbReference type="PANTHER" id="PTHR43755">
    <property type="match status" value="1"/>
</dbReference>
<evidence type="ECO:0000313" key="2">
    <source>
        <dbReference type="EMBL" id="MBE1494050.1"/>
    </source>
</evidence>
<accession>A0ABR9HSZ8</accession>
<organism evidence="2 3">
    <name type="scientific">Amycolatopsis lexingtonensis</name>
    <dbReference type="NCBI Taxonomy" id="218822"/>
    <lineage>
        <taxon>Bacteria</taxon>
        <taxon>Bacillati</taxon>
        <taxon>Actinomycetota</taxon>
        <taxon>Actinomycetes</taxon>
        <taxon>Pseudonocardiales</taxon>
        <taxon>Pseudonocardiaceae</taxon>
        <taxon>Amycolatopsis</taxon>
    </lineage>
</organism>
<dbReference type="EC" id="1.8.5.-" evidence="2"/>
<dbReference type="EMBL" id="JADBEG010000001">
    <property type="protein sequence ID" value="MBE1494050.1"/>
    <property type="molecule type" value="Genomic_DNA"/>
</dbReference>
<comment type="caution">
    <text evidence="2">The sequence shown here is derived from an EMBL/GenBank/DDBJ whole genome shotgun (WGS) entry which is preliminary data.</text>
</comment>
<evidence type="ECO:0000259" key="1">
    <source>
        <dbReference type="Pfam" id="PF07992"/>
    </source>
</evidence>